<dbReference type="AlphaFoldDB" id="A0A4Y9A7E4"/>
<dbReference type="Proteomes" id="UP000298484">
    <property type="component" value="Unassembled WGS sequence"/>
</dbReference>
<reference evidence="1 2" key="1">
    <citation type="submission" date="2019-03" db="EMBL/GenBank/DDBJ databases">
        <title>Genome sequence of Lentibacillus salicampi ATCC BAA-719.</title>
        <authorList>
            <person name="Maclea K.S."/>
            <person name="Simoes Junior M."/>
        </authorList>
    </citation>
    <scope>NUCLEOTIDE SEQUENCE [LARGE SCALE GENOMIC DNA]</scope>
    <source>
        <strain evidence="1 2">ATCC BAA-719</strain>
    </source>
</reference>
<evidence type="ECO:0000313" key="1">
    <source>
        <dbReference type="EMBL" id="TFJ91669.1"/>
    </source>
</evidence>
<comment type="caution">
    <text evidence="1">The sequence shown here is derived from an EMBL/GenBank/DDBJ whole genome shotgun (WGS) entry which is preliminary data.</text>
</comment>
<sequence length="155" mass="17141">MYEPTLAVTNKENFRPGRKFSTITEAASPRGFSHHASPTCSLNFVNTCPITSATACHPKKQPMYLTICPAISAQDHNSNTFNFVLYPYPRNSKSFLAKAYKAFREVFIEMPTVSAALIAVVKGLKTYRFILVSPILSDIAPALVQQVAQQIPVCQ</sequence>
<accession>A0A4Y9A7E4</accession>
<organism evidence="1 2">
    <name type="scientific">Lentibacillus salicampi</name>
    <dbReference type="NCBI Taxonomy" id="175306"/>
    <lineage>
        <taxon>Bacteria</taxon>
        <taxon>Bacillati</taxon>
        <taxon>Bacillota</taxon>
        <taxon>Bacilli</taxon>
        <taxon>Bacillales</taxon>
        <taxon>Bacillaceae</taxon>
        <taxon>Lentibacillus</taxon>
    </lineage>
</organism>
<gene>
    <name evidence="1" type="ORF">E4U82_16475</name>
</gene>
<dbReference type="RefSeq" id="WP_135111270.1">
    <property type="nucleotide sequence ID" value="NZ_SRHY01000043.1"/>
</dbReference>
<dbReference type="EMBL" id="SRHY01000043">
    <property type="protein sequence ID" value="TFJ91669.1"/>
    <property type="molecule type" value="Genomic_DNA"/>
</dbReference>
<name>A0A4Y9A7E4_9BACI</name>
<proteinExistence type="predicted"/>
<evidence type="ECO:0000313" key="2">
    <source>
        <dbReference type="Proteomes" id="UP000298484"/>
    </source>
</evidence>
<protein>
    <submittedName>
        <fullName evidence="1">Uncharacterized protein</fullName>
    </submittedName>
</protein>
<keyword evidence="2" id="KW-1185">Reference proteome</keyword>